<evidence type="ECO:0000313" key="7">
    <source>
        <dbReference type="Proteomes" id="UP000000238"/>
    </source>
</evidence>
<keyword evidence="6" id="KW-0723">Serine/threonine-protein kinase</keyword>
<dbReference type="Pfam" id="PF00069">
    <property type="entry name" value="Pkinase"/>
    <property type="match status" value="1"/>
</dbReference>
<accession>Q2SQN9</accession>
<dbReference type="EMBL" id="CP000155">
    <property type="protein sequence ID" value="ABC27035.1"/>
    <property type="molecule type" value="Genomic_DNA"/>
</dbReference>
<keyword evidence="2" id="KW-0547">Nucleotide-binding</keyword>
<evidence type="ECO:0000256" key="1">
    <source>
        <dbReference type="ARBA" id="ARBA00022679"/>
    </source>
</evidence>
<dbReference type="AlphaFoldDB" id="Q2SQN9"/>
<evidence type="ECO:0000256" key="3">
    <source>
        <dbReference type="ARBA" id="ARBA00022777"/>
    </source>
</evidence>
<proteinExistence type="predicted"/>
<keyword evidence="4" id="KW-0067">ATP-binding</keyword>
<dbReference type="Proteomes" id="UP000000238">
    <property type="component" value="Chromosome"/>
</dbReference>
<dbReference type="PROSITE" id="PS50011">
    <property type="entry name" value="PROTEIN_KINASE_DOM"/>
    <property type="match status" value="1"/>
</dbReference>
<dbReference type="STRING" id="349521.HCH_00114"/>
<evidence type="ECO:0000259" key="5">
    <source>
        <dbReference type="PROSITE" id="PS50011"/>
    </source>
</evidence>
<dbReference type="SUPFAM" id="SSF56112">
    <property type="entry name" value="Protein kinase-like (PK-like)"/>
    <property type="match status" value="1"/>
</dbReference>
<dbReference type="InterPro" id="IPR058395">
    <property type="entry name" value="DUF8082"/>
</dbReference>
<keyword evidence="7" id="KW-1185">Reference proteome</keyword>
<name>Q2SQN9_HAHCH</name>
<keyword evidence="1" id="KW-0808">Transferase</keyword>
<dbReference type="eggNOG" id="COG0515">
    <property type="taxonomic scope" value="Bacteria"/>
</dbReference>
<dbReference type="InterPro" id="IPR000719">
    <property type="entry name" value="Prot_kinase_dom"/>
</dbReference>
<dbReference type="KEGG" id="hch:HCH_00114"/>
<dbReference type="GO" id="GO:0004674">
    <property type="term" value="F:protein serine/threonine kinase activity"/>
    <property type="evidence" value="ECO:0007669"/>
    <property type="project" value="UniProtKB-KW"/>
</dbReference>
<sequence length="454" mass="49518">MGVVYKGHDPDIDRPVAIKMLHAHLMVDQSDGGLLARFRQEAQAAARCLHTNIVTVFDFGVFKNSPYMVMEFVDGIDLRSFLRENMQLSVRQIGDLVIQVLEALDYAHLKGVVHRDVKPANILLLESGHVKVTDFGVAKLDTSELTNVGDVIGTPSYMSPEALRGDRVDGRSDLFSAGIVLLELIAGKRPQKGGLPWTEKEILQFIADSPTLPVQLDRAFSSLLAKALTADPSDRYETGQEFAIALKTLLAPNQVYVPDLNDLAATVIQSKVTFAGRQSDQPSTYSSSSSSQIALSPEVSLILSQTLAPFLGPVAHHMIRNAAASSTTLQEMIEKLSRHIPNEVERRNFLNTLNRTGIRSMPSETTGSGASRITTIGSRSSIRPGQAGPLTLSGETLQKLTQLLAHHVGPLASRLVRKSVKSSSDMETLFKDLANSIPDESERTQFISKARKSI</sequence>
<dbReference type="HOGENOM" id="CLU_000288_63_44_6"/>
<dbReference type="CDD" id="cd14014">
    <property type="entry name" value="STKc_PknB_like"/>
    <property type="match status" value="1"/>
</dbReference>
<dbReference type="Gene3D" id="3.30.200.20">
    <property type="entry name" value="Phosphorylase Kinase, domain 1"/>
    <property type="match status" value="1"/>
</dbReference>
<dbReference type="PANTHER" id="PTHR43289">
    <property type="entry name" value="MITOGEN-ACTIVATED PROTEIN KINASE KINASE KINASE 20-RELATED"/>
    <property type="match status" value="1"/>
</dbReference>
<dbReference type="GO" id="GO:0005524">
    <property type="term" value="F:ATP binding"/>
    <property type="evidence" value="ECO:0007669"/>
    <property type="project" value="UniProtKB-KW"/>
</dbReference>
<gene>
    <name evidence="6" type="ordered locus">HCH_00114</name>
</gene>
<evidence type="ECO:0000256" key="4">
    <source>
        <dbReference type="ARBA" id="ARBA00022840"/>
    </source>
</evidence>
<protein>
    <submittedName>
        <fullName evidence="6">Serine/threonine protein kinase</fullName>
    </submittedName>
</protein>
<evidence type="ECO:0000313" key="6">
    <source>
        <dbReference type="EMBL" id="ABC27035.1"/>
    </source>
</evidence>
<evidence type="ECO:0000256" key="2">
    <source>
        <dbReference type="ARBA" id="ARBA00022741"/>
    </source>
</evidence>
<organism evidence="6 7">
    <name type="scientific">Hahella chejuensis (strain KCTC 2396)</name>
    <dbReference type="NCBI Taxonomy" id="349521"/>
    <lineage>
        <taxon>Bacteria</taxon>
        <taxon>Pseudomonadati</taxon>
        <taxon>Pseudomonadota</taxon>
        <taxon>Gammaproteobacteria</taxon>
        <taxon>Oceanospirillales</taxon>
        <taxon>Hahellaceae</taxon>
        <taxon>Hahella</taxon>
    </lineage>
</organism>
<feature type="domain" description="Protein kinase" evidence="5">
    <location>
        <begin position="1"/>
        <end position="250"/>
    </location>
</feature>
<reference evidence="6 7" key="1">
    <citation type="journal article" date="2005" name="Nucleic Acids Res.">
        <title>Genomic blueprint of Hahella chejuensis, a marine microbe producing an algicidal agent.</title>
        <authorList>
            <person name="Jeong H."/>
            <person name="Yim J.H."/>
            <person name="Lee C."/>
            <person name="Choi S.-H."/>
            <person name="Park Y.K."/>
            <person name="Yoon S.H."/>
            <person name="Hur C.-G."/>
            <person name="Kang H.-Y."/>
            <person name="Kim D."/>
            <person name="Lee H.H."/>
            <person name="Park K.H."/>
            <person name="Park S.-H."/>
            <person name="Park H.-S."/>
            <person name="Lee H.K."/>
            <person name="Oh T.K."/>
            <person name="Kim J.F."/>
        </authorList>
    </citation>
    <scope>NUCLEOTIDE SEQUENCE [LARGE SCALE GENOMIC DNA]</scope>
    <source>
        <strain evidence="6 7">KCTC 2396</strain>
    </source>
</reference>
<keyword evidence="3 6" id="KW-0418">Kinase</keyword>
<dbReference type="PANTHER" id="PTHR43289:SF6">
    <property type="entry name" value="SERINE_THREONINE-PROTEIN KINASE NEKL-3"/>
    <property type="match status" value="1"/>
</dbReference>
<dbReference type="Gene3D" id="1.10.510.10">
    <property type="entry name" value="Transferase(Phosphotransferase) domain 1"/>
    <property type="match status" value="1"/>
</dbReference>
<dbReference type="PROSITE" id="PS00108">
    <property type="entry name" value="PROTEIN_KINASE_ST"/>
    <property type="match status" value="1"/>
</dbReference>
<dbReference type="Pfam" id="PF26309">
    <property type="entry name" value="DUF8082"/>
    <property type="match status" value="2"/>
</dbReference>
<dbReference type="InterPro" id="IPR011009">
    <property type="entry name" value="Kinase-like_dom_sf"/>
</dbReference>
<dbReference type="SMART" id="SM00220">
    <property type="entry name" value="S_TKc"/>
    <property type="match status" value="1"/>
</dbReference>
<dbReference type="InterPro" id="IPR008271">
    <property type="entry name" value="Ser/Thr_kinase_AS"/>
</dbReference>